<evidence type="ECO:0000256" key="6">
    <source>
        <dbReference type="ARBA" id="ARBA00022840"/>
    </source>
</evidence>
<keyword evidence="6 7" id="KW-0067">ATP-binding</keyword>
<dbReference type="RefSeq" id="WP_114897935.1">
    <property type="nucleotide sequence ID" value="NZ_CP031222.1"/>
</dbReference>
<evidence type="ECO:0000313" key="12">
    <source>
        <dbReference type="Proteomes" id="UP000253940"/>
    </source>
</evidence>
<gene>
    <name evidence="7" type="primary">murD</name>
    <name evidence="11" type="ORF">HYN46_02390</name>
</gene>
<keyword evidence="7 8" id="KW-0961">Cell wall biogenesis/degradation</keyword>
<keyword evidence="12" id="KW-1185">Reference proteome</keyword>
<dbReference type="GO" id="GO:0005524">
    <property type="term" value="F:ATP binding"/>
    <property type="evidence" value="ECO:0007669"/>
    <property type="project" value="UniProtKB-UniRule"/>
</dbReference>
<dbReference type="EMBL" id="CP031222">
    <property type="protein sequence ID" value="AXI01825.1"/>
    <property type="molecule type" value="Genomic_DNA"/>
</dbReference>
<dbReference type="PANTHER" id="PTHR43692">
    <property type="entry name" value="UDP-N-ACETYLMURAMOYLALANINE--D-GLUTAMATE LIGASE"/>
    <property type="match status" value="1"/>
</dbReference>
<comment type="subcellular location">
    <subcellularLocation>
        <location evidence="1 7 8">Cytoplasm</location>
    </subcellularLocation>
</comment>
<dbReference type="SUPFAM" id="SSF53623">
    <property type="entry name" value="MurD-like peptide ligases, catalytic domain"/>
    <property type="match status" value="1"/>
</dbReference>
<evidence type="ECO:0000256" key="2">
    <source>
        <dbReference type="ARBA" id="ARBA00004752"/>
    </source>
</evidence>
<keyword evidence="7 8" id="KW-0133">Cell shape</keyword>
<dbReference type="Gene3D" id="3.40.1190.10">
    <property type="entry name" value="Mur-like, catalytic domain"/>
    <property type="match status" value="1"/>
</dbReference>
<evidence type="ECO:0000256" key="1">
    <source>
        <dbReference type="ARBA" id="ARBA00004496"/>
    </source>
</evidence>
<dbReference type="OrthoDB" id="9809796at2"/>
<dbReference type="NCBIfam" id="TIGR01087">
    <property type="entry name" value="murD"/>
    <property type="match status" value="1"/>
</dbReference>
<dbReference type="PANTHER" id="PTHR43692:SF1">
    <property type="entry name" value="UDP-N-ACETYLMURAMOYLALANINE--D-GLUTAMATE LIGASE"/>
    <property type="match status" value="1"/>
</dbReference>
<dbReference type="Pfam" id="PF02875">
    <property type="entry name" value="Mur_ligase_C"/>
    <property type="match status" value="1"/>
</dbReference>
<dbReference type="Proteomes" id="UP000253940">
    <property type="component" value="Chromosome"/>
</dbReference>
<dbReference type="HAMAP" id="MF_00639">
    <property type="entry name" value="MurD"/>
    <property type="match status" value="1"/>
</dbReference>
<keyword evidence="4 7" id="KW-0436">Ligase</keyword>
<comment type="similarity">
    <text evidence="7">Belongs to the MurCDEF family.</text>
</comment>
<evidence type="ECO:0000259" key="10">
    <source>
        <dbReference type="Pfam" id="PF08245"/>
    </source>
</evidence>
<evidence type="ECO:0000256" key="5">
    <source>
        <dbReference type="ARBA" id="ARBA00022741"/>
    </source>
</evidence>
<evidence type="ECO:0000259" key="9">
    <source>
        <dbReference type="Pfam" id="PF02875"/>
    </source>
</evidence>
<keyword evidence="7 8" id="KW-0131">Cell cycle</keyword>
<dbReference type="InterPro" id="IPR004101">
    <property type="entry name" value="Mur_ligase_C"/>
</dbReference>
<dbReference type="InterPro" id="IPR013221">
    <property type="entry name" value="Mur_ligase_cen"/>
</dbReference>
<dbReference type="EC" id="6.3.2.9" evidence="7 8"/>
<evidence type="ECO:0000256" key="8">
    <source>
        <dbReference type="RuleBase" id="RU003664"/>
    </source>
</evidence>
<dbReference type="GO" id="GO:0008360">
    <property type="term" value="P:regulation of cell shape"/>
    <property type="evidence" value="ECO:0007669"/>
    <property type="project" value="UniProtKB-KW"/>
</dbReference>
<dbReference type="GO" id="GO:0008764">
    <property type="term" value="F:UDP-N-acetylmuramoylalanine-D-glutamate ligase activity"/>
    <property type="evidence" value="ECO:0007669"/>
    <property type="project" value="UniProtKB-UniRule"/>
</dbReference>
<comment type="pathway">
    <text evidence="2 7 8">Cell wall biogenesis; peptidoglycan biosynthesis.</text>
</comment>
<feature type="domain" description="Mur ligase central" evidence="10">
    <location>
        <begin position="110"/>
        <end position="282"/>
    </location>
</feature>
<dbReference type="SUPFAM" id="SSF51984">
    <property type="entry name" value="MurCD N-terminal domain"/>
    <property type="match status" value="1"/>
</dbReference>
<keyword evidence="3 7" id="KW-0963">Cytoplasm</keyword>
<dbReference type="GO" id="GO:0005737">
    <property type="term" value="C:cytoplasm"/>
    <property type="evidence" value="ECO:0007669"/>
    <property type="project" value="UniProtKB-SubCell"/>
</dbReference>
<organism evidence="11 12">
    <name type="scientific">Aquirhabdus parva</name>
    <dbReference type="NCBI Taxonomy" id="2283318"/>
    <lineage>
        <taxon>Bacteria</taxon>
        <taxon>Pseudomonadati</taxon>
        <taxon>Pseudomonadota</taxon>
        <taxon>Gammaproteobacteria</taxon>
        <taxon>Moraxellales</taxon>
        <taxon>Moraxellaceae</taxon>
        <taxon>Aquirhabdus</taxon>
    </lineage>
</organism>
<dbReference type="InterPro" id="IPR036565">
    <property type="entry name" value="Mur-like_cat_sf"/>
</dbReference>
<reference evidence="11 12" key="1">
    <citation type="submission" date="2018-07" db="EMBL/GenBank/DDBJ databases">
        <title>Genome sequencing of Moraxellaceae gen. HYN0046.</title>
        <authorList>
            <person name="Kim M."/>
            <person name="Yi H."/>
        </authorList>
    </citation>
    <scope>NUCLEOTIDE SEQUENCE [LARGE SCALE GENOMIC DNA]</scope>
    <source>
        <strain evidence="11 12">HYN0046</strain>
    </source>
</reference>
<dbReference type="SUPFAM" id="SSF53244">
    <property type="entry name" value="MurD-like peptide ligases, peptide-binding domain"/>
    <property type="match status" value="1"/>
</dbReference>
<proteinExistence type="inferred from homology"/>
<dbReference type="AlphaFoldDB" id="A0A345P3G6"/>
<dbReference type="GO" id="GO:0009252">
    <property type="term" value="P:peptidoglycan biosynthetic process"/>
    <property type="evidence" value="ECO:0007669"/>
    <property type="project" value="UniProtKB-UniRule"/>
</dbReference>
<comment type="catalytic activity">
    <reaction evidence="7 8">
        <text>UDP-N-acetyl-alpha-D-muramoyl-L-alanine + D-glutamate + ATP = UDP-N-acetyl-alpha-D-muramoyl-L-alanyl-D-glutamate + ADP + phosphate + H(+)</text>
        <dbReference type="Rhea" id="RHEA:16429"/>
        <dbReference type="ChEBI" id="CHEBI:15378"/>
        <dbReference type="ChEBI" id="CHEBI:29986"/>
        <dbReference type="ChEBI" id="CHEBI:30616"/>
        <dbReference type="ChEBI" id="CHEBI:43474"/>
        <dbReference type="ChEBI" id="CHEBI:83898"/>
        <dbReference type="ChEBI" id="CHEBI:83900"/>
        <dbReference type="ChEBI" id="CHEBI:456216"/>
        <dbReference type="EC" id="6.3.2.9"/>
    </reaction>
</comment>
<feature type="binding site" evidence="7">
    <location>
        <begin position="112"/>
        <end position="118"/>
    </location>
    <ligand>
        <name>ATP</name>
        <dbReference type="ChEBI" id="CHEBI:30616"/>
    </ligand>
</feature>
<accession>A0A345P3G6</accession>
<dbReference type="UniPathway" id="UPA00219"/>
<dbReference type="Pfam" id="PF08245">
    <property type="entry name" value="Mur_ligase_M"/>
    <property type="match status" value="1"/>
</dbReference>
<dbReference type="KEGG" id="mbah:HYN46_02390"/>
<dbReference type="Gene3D" id="3.90.190.20">
    <property type="entry name" value="Mur ligase, C-terminal domain"/>
    <property type="match status" value="1"/>
</dbReference>
<evidence type="ECO:0000256" key="7">
    <source>
        <dbReference type="HAMAP-Rule" id="MF_00639"/>
    </source>
</evidence>
<keyword evidence="7 8" id="KW-0573">Peptidoglycan synthesis</keyword>
<dbReference type="InterPro" id="IPR005762">
    <property type="entry name" value="MurD"/>
</dbReference>
<feature type="domain" description="Mur ligase C-terminal" evidence="9">
    <location>
        <begin position="305"/>
        <end position="434"/>
    </location>
</feature>
<sequence>MLIQRGGLKVVAGLGKTGVSVVRYLVDQGYKVAVTDTRIDPPGLADLPANIACHLGGLDAELLCRADEIIISPGLALSEPAVQAALAAGVSVIGDIQLLRRATKTPIVAITGSNAKSTVTTLVGEMAANAGVRVAVGGNLGKPSLELLENDPQLIVLELSSFQLETTTNLAAAVAVVLNLSEDHMDRHGDMLGYHTAKHRIFQQCERYVINRDDALTRPLISDSTPMSSFGLSAPDINDFGVLRDLDGTLWLAKGRNRLLAASEMKIQGSHNVANALAALALGEAVGLPMESMLTTLKTFAGLAHRCQFVAEQQGVRFYNDSKGTNVGATLAAIEGLGASLASVHPDQPSRKLAVILGGVGKGQDFKPLATPLAHFARAVVVIGEDAPVIEAALQTVLFDHQVPLIHVTSLAEAVAHCREVSQAGDAVLLSPACASFDMFLNYEDRGRQFEQLVLAG</sequence>
<protein>
    <recommendedName>
        <fullName evidence="7 8">UDP-N-acetylmuramoylalanine--D-glutamate ligase</fullName>
        <ecNumber evidence="7 8">6.3.2.9</ecNumber>
    </recommendedName>
    <alternativeName>
        <fullName evidence="7">D-glutamic acid-adding enzyme</fullName>
    </alternativeName>
    <alternativeName>
        <fullName evidence="7">UDP-N-acetylmuramoyl-L-alanyl-D-glutamate synthetase</fullName>
    </alternativeName>
</protein>
<evidence type="ECO:0000256" key="3">
    <source>
        <dbReference type="ARBA" id="ARBA00022490"/>
    </source>
</evidence>
<name>A0A345P3G6_9GAMM</name>
<keyword evidence="5 7" id="KW-0547">Nucleotide-binding</keyword>
<dbReference type="GO" id="GO:0051301">
    <property type="term" value="P:cell division"/>
    <property type="evidence" value="ECO:0007669"/>
    <property type="project" value="UniProtKB-KW"/>
</dbReference>
<dbReference type="Pfam" id="PF21799">
    <property type="entry name" value="MurD-like_N"/>
    <property type="match status" value="1"/>
</dbReference>
<dbReference type="InterPro" id="IPR036615">
    <property type="entry name" value="Mur_ligase_C_dom_sf"/>
</dbReference>
<evidence type="ECO:0000256" key="4">
    <source>
        <dbReference type="ARBA" id="ARBA00022598"/>
    </source>
</evidence>
<keyword evidence="7 8" id="KW-0132">Cell division</keyword>
<dbReference type="GO" id="GO:0071555">
    <property type="term" value="P:cell wall organization"/>
    <property type="evidence" value="ECO:0007669"/>
    <property type="project" value="UniProtKB-KW"/>
</dbReference>
<evidence type="ECO:0000313" key="11">
    <source>
        <dbReference type="EMBL" id="AXI01825.1"/>
    </source>
</evidence>
<dbReference type="Gene3D" id="3.40.50.720">
    <property type="entry name" value="NAD(P)-binding Rossmann-like Domain"/>
    <property type="match status" value="1"/>
</dbReference>
<comment type="function">
    <text evidence="7 8">Cell wall formation. Catalyzes the addition of glutamate to the nucleotide precursor UDP-N-acetylmuramoyl-L-alanine (UMA).</text>
</comment>